<evidence type="ECO:0000313" key="3">
    <source>
        <dbReference type="Proteomes" id="UP000323386"/>
    </source>
</evidence>
<gene>
    <name evidence="2" type="ORF">PSFLO_00736</name>
</gene>
<sequence>MARRAAQHARTSSSSSHDGQTPSTVPPTPDLSSLQPKPCITCGRIITPRAKWAKNWDGIKTCSDRCRSTKPGKIVALWSAPDQHAVEACDGTTLSRLMRQVEGQHGQIKVDIEDWVEACIVDEARSQSATKRRHNEAAPSDTKAKAKGNAIGTDDDGAQSEETQPAAQVPSEMHSHPLWIALDSPPGLRERVRRAARRLALGLQSRPDAGEGQSAGQDAAPPLIELVQNGKVLRTLQDFSFAKGTLSIRTPSR</sequence>
<reference evidence="2 3" key="1">
    <citation type="submission" date="2018-03" db="EMBL/GenBank/DDBJ databases">
        <authorList>
            <person name="Guldener U."/>
        </authorList>
    </citation>
    <scope>NUCLEOTIDE SEQUENCE [LARGE SCALE GENOMIC DNA]</scope>
    <source>
        <strain evidence="2 3">DAOM196992</strain>
    </source>
</reference>
<protein>
    <submittedName>
        <fullName evidence="2">Uncharacterized protein</fullName>
    </submittedName>
</protein>
<accession>A0A5C3EUA6</accession>
<name>A0A5C3EUA6_9BASI</name>
<dbReference type="EMBL" id="OOIP01000001">
    <property type="protein sequence ID" value="SPO35265.1"/>
    <property type="molecule type" value="Genomic_DNA"/>
</dbReference>
<evidence type="ECO:0000313" key="2">
    <source>
        <dbReference type="EMBL" id="SPO35265.1"/>
    </source>
</evidence>
<dbReference type="Proteomes" id="UP000323386">
    <property type="component" value="Unassembled WGS sequence"/>
</dbReference>
<dbReference type="AlphaFoldDB" id="A0A5C3EUA6"/>
<dbReference type="PANTHER" id="PTHR37463:SF1">
    <property type="entry name" value="DUF2256 DOMAIN-CONTAINING PROTEIN"/>
    <property type="match status" value="1"/>
</dbReference>
<evidence type="ECO:0000256" key="1">
    <source>
        <dbReference type="SAM" id="MobiDB-lite"/>
    </source>
</evidence>
<dbReference type="PANTHER" id="PTHR37463">
    <property type="entry name" value="GSL3115 PROTEIN"/>
    <property type="match status" value="1"/>
</dbReference>
<feature type="region of interest" description="Disordered" evidence="1">
    <location>
        <begin position="1"/>
        <end position="34"/>
    </location>
</feature>
<organism evidence="2 3">
    <name type="scientific">Pseudozyma flocculosa</name>
    <dbReference type="NCBI Taxonomy" id="84751"/>
    <lineage>
        <taxon>Eukaryota</taxon>
        <taxon>Fungi</taxon>
        <taxon>Dikarya</taxon>
        <taxon>Basidiomycota</taxon>
        <taxon>Ustilaginomycotina</taxon>
        <taxon>Ustilaginomycetes</taxon>
        <taxon>Ustilaginales</taxon>
        <taxon>Ustilaginaceae</taxon>
        <taxon>Pseudozyma</taxon>
    </lineage>
</organism>
<dbReference type="Pfam" id="PF10013">
    <property type="entry name" value="DUF2256"/>
    <property type="match status" value="1"/>
</dbReference>
<dbReference type="OrthoDB" id="537467at2759"/>
<feature type="region of interest" description="Disordered" evidence="1">
    <location>
        <begin position="126"/>
        <end position="175"/>
    </location>
</feature>
<feature type="compositionally biased region" description="Polar residues" evidence="1">
    <location>
        <begin position="9"/>
        <end position="23"/>
    </location>
</feature>
<keyword evidence="3" id="KW-1185">Reference proteome</keyword>
<proteinExistence type="predicted"/>
<dbReference type="InterPro" id="IPR017136">
    <property type="entry name" value="UCP037205"/>
</dbReference>